<dbReference type="EMBL" id="BLAE01000068">
    <property type="protein sequence ID" value="GES15038.1"/>
    <property type="molecule type" value="Genomic_DNA"/>
</dbReference>
<dbReference type="RefSeq" id="WP_174900295.1">
    <property type="nucleotide sequence ID" value="NZ_BAAAHL010000086.1"/>
</dbReference>
<gene>
    <name evidence="1" type="ORF">Amac_086350</name>
</gene>
<name>A0A5M3XAD7_9ACTN</name>
<dbReference type="AlphaFoldDB" id="A0A5M3XAD7"/>
<organism evidence="1 2">
    <name type="scientific">Acrocarpospora macrocephala</name>
    <dbReference type="NCBI Taxonomy" id="150177"/>
    <lineage>
        <taxon>Bacteria</taxon>
        <taxon>Bacillati</taxon>
        <taxon>Actinomycetota</taxon>
        <taxon>Actinomycetes</taxon>
        <taxon>Streptosporangiales</taxon>
        <taxon>Streptosporangiaceae</taxon>
        <taxon>Acrocarpospora</taxon>
    </lineage>
</organism>
<protein>
    <submittedName>
        <fullName evidence="1">Uncharacterized protein</fullName>
    </submittedName>
</protein>
<proteinExistence type="predicted"/>
<dbReference type="Proteomes" id="UP000331127">
    <property type="component" value="Unassembled WGS sequence"/>
</dbReference>
<evidence type="ECO:0000313" key="2">
    <source>
        <dbReference type="Proteomes" id="UP000331127"/>
    </source>
</evidence>
<reference evidence="1 2" key="1">
    <citation type="submission" date="2019-10" db="EMBL/GenBank/DDBJ databases">
        <title>Whole genome shotgun sequence of Acrocarpospora macrocephala NBRC 16266.</title>
        <authorList>
            <person name="Ichikawa N."/>
            <person name="Kimura A."/>
            <person name="Kitahashi Y."/>
            <person name="Komaki H."/>
            <person name="Oguchi A."/>
        </authorList>
    </citation>
    <scope>NUCLEOTIDE SEQUENCE [LARGE SCALE GENOMIC DNA]</scope>
    <source>
        <strain evidence="1 2">NBRC 16266</strain>
    </source>
</reference>
<sequence length="90" mass="9823">MTTYRDAVASVRNLEELVEVEETLGRVIGGSALAKLRPPRDLAYAAITFYLGVDLLTHLDADRSRTEALFSLAAQVAPRARPLALRGRDA</sequence>
<evidence type="ECO:0000313" key="1">
    <source>
        <dbReference type="EMBL" id="GES15038.1"/>
    </source>
</evidence>
<keyword evidence="2" id="KW-1185">Reference proteome</keyword>
<comment type="caution">
    <text evidence="1">The sequence shown here is derived from an EMBL/GenBank/DDBJ whole genome shotgun (WGS) entry which is preliminary data.</text>
</comment>
<accession>A0A5M3XAD7</accession>